<reference evidence="2" key="1">
    <citation type="submission" date="2017-11" db="EMBL/GenBank/DDBJ databases">
        <authorList>
            <person name="Kajale S.C."/>
            <person name="Sharma A."/>
        </authorList>
    </citation>
    <scope>NUCLEOTIDE SEQUENCE</scope>
    <source>
        <strain evidence="2">LS1_42</strain>
    </source>
</reference>
<keyword evidence="1" id="KW-0812">Transmembrane</keyword>
<accession>A0A8J8PY99</accession>
<dbReference type="EMBL" id="PHNJ01000029">
    <property type="protein sequence ID" value="TYL35867.1"/>
    <property type="molecule type" value="Genomic_DNA"/>
</dbReference>
<keyword evidence="1" id="KW-0472">Membrane</keyword>
<dbReference type="OrthoDB" id="205832at2157"/>
<organism evidence="2 3">
    <name type="scientific">Natronococcus pandeyae</name>
    <dbReference type="NCBI Taxonomy" id="2055836"/>
    <lineage>
        <taxon>Archaea</taxon>
        <taxon>Methanobacteriati</taxon>
        <taxon>Methanobacteriota</taxon>
        <taxon>Stenosarchaea group</taxon>
        <taxon>Halobacteria</taxon>
        <taxon>Halobacteriales</taxon>
        <taxon>Natrialbaceae</taxon>
        <taxon>Natronococcus</taxon>
    </lineage>
</organism>
<feature type="transmembrane region" description="Helical" evidence="1">
    <location>
        <begin position="39"/>
        <end position="58"/>
    </location>
</feature>
<keyword evidence="3" id="KW-1185">Reference proteome</keyword>
<gene>
    <name evidence="2" type="ORF">CV102_25510</name>
</gene>
<evidence type="ECO:0000313" key="2">
    <source>
        <dbReference type="EMBL" id="TYL35867.1"/>
    </source>
</evidence>
<name>A0A8J8PY99_9EURY</name>
<feature type="transmembrane region" description="Helical" evidence="1">
    <location>
        <begin position="6"/>
        <end position="27"/>
    </location>
</feature>
<evidence type="ECO:0000313" key="3">
    <source>
        <dbReference type="Proteomes" id="UP000766904"/>
    </source>
</evidence>
<keyword evidence="1" id="KW-1133">Transmembrane helix</keyword>
<protein>
    <submittedName>
        <fullName evidence="2">Uncharacterized protein</fullName>
    </submittedName>
</protein>
<proteinExistence type="predicted"/>
<dbReference type="AlphaFoldDB" id="A0A8J8PY99"/>
<dbReference type="Proteomes" id="UP000766904">
    <property type="component" value="Unassembled WGS sequence"/>
</dbReference>
<dbReference type="RefSeq" id="WP_148860778.1">
    <property type="nucleotide sequence ID" value="NZ_PHNJ01000029.1"/>
</dbReference>
<comment type="caution">
    <text evidence="2">The sequence shown here is derived from an EMBL/GenBank/DDBJ whole genome shotgun (WGS) entry which is preliminary data.</text>
</comment>
<evidence type="ECO:0000256" key="1">
    <source>
        <dbReference type="SAM" id="Phobius"/>
    </source>
</evidence>
<sequence length="59" mass="6178">MPGLLYSAYAIAVLIVAVGGLLAVIFGTPDVEGRSDYRYETLTIVAAVFIVAMIGGFVL</sequence>